<name>A0ABV9KGB7_9RHOB</name>
<proteinExistence type="predicted"/>
<evidence type="ECO:0000256" key="1">
    <source>
        <dbReference type="SAM" id="Coils"/>
    </source>
</evidence>
<keyword evidence="1" id="KW-0175">Coiled coil</keyword>
<sequence>MANDPKSKPDIDDAPIAGSEPVITESGTDTPADTPLVEDVPAIGPPMPDVSATEPDDEPPVEDARPRVEDHPPEAAPETVAAAQPAPARGGFGAALLGGVAAGVIGFVAGKAGLLDPLLPADWRQPDYSAQLATLENRLSDQTAEIAALRDQLGAVQMPDIAPLDSRIDSLAGQVEPLADKMTALTSAQSDLQSRIDELEKRPISEGVSQSAIDAYERELTRMKDSLEAQRAEVDNYISQARSMEAEADQSRQLATQRNALTRLQTALTEGAPYAEQLDALRAAGLDVPAPLADSAETGVPTLAVLRAAFPDAAREALAAAREASKGDTPGFSAFLARQFGARSVEPRAGNDPDAILSRAEAAVTEGRIDTALTELDALPDVAKAPLADWIAQAQRRQAAMTAADTLAQSLTSK</sequence>
<dbReference type="EMBL" id="JBHSGI010000009">
    <property type="protein sequence ID" value="MFC4669078.1"/>
    <property type="molecule type" value="Genomic_DNA"/>
</dbReference>
<keyword evidence="4" id="KW-1185">Reference proteome</keyword>
<accession>A0ABV9KGB7</accession>
<reference evidence="4" key="1">
    <citation type="journal article" date="2019" name="Int. J. Syst. Evol. Microbiol.">
        <title>The Global Catalogue of Microorganisms (GCM) 10K type strain sequencing project: providing services to taxonomists for standard genome sequencing and annotation.</title>
        <authorList>
            <consortium name="The Broad Institute Genomics Platform"/>
            <consortium name="The Broad Institute Genome Sequencing Center for Infectious Disease"/>
            <person name="Wu L."/>
            <person name="Ma J."/>
        </authorList>
    </citation>
    <scope>NUCLEOTIDE SEQUENCE [LARGE SCALE GENOMIC DNA]</scope>
    <source>
        <strain evidence="4">CGMCC 4.7283</strain>
    </source>
</reference>
<comment type="caution">
    <text evidence="3">The sequence shown here is derived from an EMBL/GenBank/DDBJ whole genome shotgun (WGS) entry which is preliminary data.</text>
</comment>
<dbReference type="Gene3D" id="1.20.5.340">
    <property type="match status" value="1"/>
</dbReference>
<dbReference type="Proteomes" id="UP001595973">
    <property type="component" value="Unassembled WGS sequence"/>
</dbReference>
<feature type="region of interest" description="Disordered" evidence="2">
    <location>
        <begin position="1"/>
        <end position="79"/>
    </location>
</feature>
<feature type="compositionally biased region" description="Basic and acidic residues" evidence="2">
    <location>
        <begin position="1"/>
        <end position="11"/>
    </location>
</feature>
<gene>
    <name evidence="3" type="ORF">ACFO5X_10975</name>
</gene>
<evidence type="ECO:0000256" key="2">
    <source>
        <dbReference type="SAM" id="MobiDB-lite"/>
    </source>
</evidence>
<protein>
    <recommendedName>
        <fullName evidence="5">Inner membrane protein</fullName>
    </recommendedName>
</protein>
<evidence type="ECO:0008006" key="5">
    <source>
        <dbReference type="Google" id="ProtNLM"/>
    </source>
</evidence>
<evidence type="ECO:0000313" key="4">
    <source>
        <dbReference type="Proteomes" id="UP001595973"/>
    </source>
</evidence>
<evidence type="ECO:0000313" key="3">
    <source>
        <dbReference type="EMBL" id="MFC4669078.1"/>
    </source>
</evidence>
<dbReference type="RefSeq" id="WP_380717487.1">
    <property type="nucleotide sequence ID" value="NZ_JBHSGI010000009.1"/>
</dbReference>
<feature type="coiled-coil region" evidence="1">
    <location>
        <begin position="182"/>
        <end position="254"/>
    </location>
</feature>
<organism evidence="3 4">
    <name type="scientific">Seohaeicola nanhaiensis</name>
    <dbReference type="NCBI Taxonomy" id="1387282"/>
    <lineage>
        <taxon>Bacteria</taxon>
        <taxon>Pseudomonadati</taxon>
        <taxon>Pseudomonadota</taxon>
        <taxon>Alphaproteobacteria</taxon>
        <taxon>Rhodobacterales</taxon>
        <taxon>Roseobacteraceae</taxon>
        <taxon>Seohaeicola</taxon>
    </lineage>
</organism>
<feature type="compositionally biased region" description="Basic and acidic residues" evidence="2">
    <location>
        <begin position="62"/>
        <end position="73"/>
    </location>
</feature>